<keyword evidence="7 9" id="KW-0472">Membrane</keyword>
<name>A0A7J9C8Z4_GOSGO</name>
<sequence length="253" mass="29142">VKVYTDRKTLVHALSDTKTAVKQLNTLVTVVLIIVTVIIWLLLLEIATTKLLLLLSSQLVVAAFMFGNTCKTIFEAIVFVFVMHPFDVGDRCVVDGVQEMNILTTVFLKLDNEKVCYPNSVLATKPISNYYRSPDMGDTIEFSIDFLTPAKTIGRLKEEIKKHLEANTLWRPNHLVVVKEIENVNKLKMALFCNHTMNFQDFREKNRRRTELVLELKRIFEELGIRYNLLPQHVNLNQVNQDRPDATYATTWS</sequence>
<dbReference type="GO" id="GO:0008381">
    <property type="term" value="F:mechanosensitive monoatomic ion channel activity"/>
    <property type="evidence" value="ECO:0007669"/>
    <property type="project" value="TreeGrafter"/>
</dbReference>
<dbReference type="GO" id="GO:0005886">
    <property type="term" value="C:plasma membrane"/>
    <property type="evidence" value="ECO:0007669"/>
    <property type="project" value="TreeGrafter"/>
</dbReference>
<evidence type="ECO:0000256" key="5">
    <source>
        <dbReference type="ARBA" id="ARBA00022989"/>
    </source>
</evidence>
<dbReference type="InterPro" id="IPR010920">
    <property type="entry name" value="LSM_dom_sf"/>
</dbReference>
<evidence type="ECO:0000313" key="11">
    <source>
        <dbReference type="EMBL" id="MBA0744878.1"/>
    </source>
</evidence>
<dbReference type="Pfam" id="PF00924">
    <property type="entry name" value="MS_channel_2nd"/>
    <property type="match status" value="1"/>
</dbReference>
<feature type="transmembrane region" description="Helical" evidence="9">
    <location>
        <begin position="24"/>
        <end position="44"/>
    </location>
</feature>
<reference evidence="11 12" key="1">
    <citation type="journal article" date="2019" name="Genome Biol. Evol.">
        <title>Insights into the evolution of the New World diploid cottons (Gossypium, subgenus Houzingenia) based on genome sequencing.</title>
        <authorList>
            <person name="Grover C.E."/>
            <person name="Arick M.A. 2nd"/>
            <person name="Thrash A."/>
            <person name="Conover J.L."/>
            <person name="Sanders W.S."/>
            <person name="Peterson D.G."/>
            <person name="Frelichowski J.E."/>
            <person name="Scheffler J.A."/>
            <person name="Scheffler B.E."/>
            <person name="Wendel J.F."/>
        </authorList>
    </citation>
    <scope>NUCLEOTIDE SEQUENCE [LARGE SCALE GENOMIC DNA]</scope>
    <source>
        <strain evidence="11">5</strain>
        <tissue evidence="11">Leaf</tissue>
    </source>
</reference>
<dbReference type="InterPro" id="IPR023408">
    <property type="entry name" value="MscS_beta-dom_sf"/>
</dbReference>
<evidence type="ECO:0000256" key="4">
    <source>
        <dbReference type="ARBA" id="ARBA00022692"/>
    </source>
</evidence>
<dbReference type="SUPFAM" id="SSF50182">
    <property type="entry name" value="Sm-like ribonucleoproteins"/>
    <property type="match status" value="1"/>
</dbReference>
<evidence type="ECO:0000256" key="7">
    <source>
        <dbReference type="ARBA" id="ARBA00023136"/>
    </source>
</evidence>
<keyword evidence="8" id="KW-0407">Ion channel</keyword>
<evidence type="ECO:0000256" key="9">
    <source>
        <dbReference type="SAM" id="Phobius"/>
    </source>
</evidence>
<dbReference type="InterPro" id="IPR006685">
    <property type="entry name" value="MscS_channel_2nd"/>
</dbReference>
<keyword evidence="4 9" id="KW-0812">Transmembrane</keyword>
<comment type="subcellular location">
    <subcellularLocation>
        <location evidence="1">Membrane</location>
        <topology evidence="1">Multi-pass membrane protein</topology>
    </subcellularLocation>
</comment>
<dbReference type="EMBL" id="JABEZY010000009">
    <property type="protein sequence ID" value="MBA0744878.1"/>
    <property type="molecule type" value="Genomic_DNA"/>
</dbReference>
<feature type="non-terminal residue" evidence="11">
    <location>
        <position position="253"/>
    </location>
</feature>
<proteinExistence type="inferred from homology"/>
<dbReference type="Proteomes" id="UP000593579">
    <property type="component" value="Unassembled WGS sequence"/>
</dbReference>
<dbReference type="PANTHER" id="PTHR31618:SF20">
    <property type="entry name" value="MECHANOSENSITIVE ION CHANNEL PROTEIN 10"/>
    <property type="match status" value="1"/>
</dbReference>
<accession>A0A7J9C8Z4</accession>
<organism evidence="11 12">
    <name type="scientific">Gossypium gossypioides</name>
    <name type="common">Mexican cotton</name>
    <name type="synonym">Selera gossypioides</name>
    <dbReference type="NCBI Taxonomy" id="34282"/>
    <lineage>
        <taxon>Eukaryota</taxon>
        <taxon>Viridiplantae</taxon>
        <taxon>Streptophyta</taxon>
        <taxon>Embryophyta</taxon>
        <taxon>Tracheophyta</taxon>
        <taxon>Spermatophyta</taxon>
        <taxon>Magnoliopsida</taxon>
        <taxon>eudicotyledons</taxon>
        <taxon>Gunneridae</taxon>
        <taxon>Pentapetalae</taxon>
        <taxon>rosids</taxon>
        <taxon>malvids</taxon>
        <taxon>Malvales</taxon>
        <taxon>Malvaceae</taxon>
        <taxon>Malvoideae</taxon>
        <taxon>Gossypium</taxon>
    </lineage>
</organism>
<dbReference type="OrthoDB" id="544685at2759"/>
<feature type="domain" description="Mechanosensitive ion channel MscS" evidence="10">
    <location>
        <begin position="78"/>
        <end position="131"/>
    </location>
</feature>
<evidence type="ECO:0000259" key="10">
    <source>
        <dbReference type="Pfam" id="PF00924"/>
    </source>
</evidence>
<evidence type="ECO:0000256" key="2">
    <source>
        <dbReference type="ARBA" id="ARBA00008017"/>
    </source>
</evidence>
<dbReference type="PANTHER" id="PTHR31618">
    <property type="entry name" value="MECHANOSENSITIVE ION CHANNEL PROTEIN 5"/>
    <property type="match status" value="1"/>
</dbReference>
<comment type="caution">
    <text evidence="11">The sequence shown here is derived from an EMBL/GenBank/DDBJ whole genome shotgun (WGS) entry which is preliminary data.</text>
</comment>
<dbReference type="AlphaFoldDB" id="A0A7J9C8Z4"/>
<dbReference type="Gene3D" id="2.30.30.60">
    <property type="match status" value="1"/>
</dbReference>
<evidence type="ECO:0000256" key="8">
    <source>
        <dbReference type="ARBA" id="ARBA00023303"/>
    </source>
</evidence>
<protein>
    <recommendedName>
        <fullName evidence="10">Mechanosensitive ion channel MscS domain-containing protein</fullName>
    </recommendedName>
</protein>
<evidence type="ECO:0000256" key="6">
    <source>
        <dbReference type="ARBA" id="ARBA00023065"/>
    </source>
</evidence>
<evidence type="ECO:0000313" key="12">
    <source>
        <dbReference type="Proteomes" id="UP000593579"/>
    </source>
</evidence>
<comment type="similarity">
    <text evidence="2">Belongs to the MscS (TC 1.A.23) family.</text>
</comment>
<gene>
    <name evidence="11" type="ORF">Gogos_007480</name>
</gene>
<evidence type="ECO:0000256" key="1">
    <source>
        <dbReference type="ARBA" id="ARBA00004141"/>
    </source>
</evidence>
<keyword evidence="5 9" id="KW-1133">Transmembrane helix</keyword>
<keyword evidence="3" id="KW-0813">Transport</keyword>
<dbReference type="GO" id="GO:0050982">
    <property type="term" value="P:detection of mechanical stimulus"/>
    <property type="evidence" value="ECO:0007669"/>
    <property type="project" value="UniProtKB-ARBA"/>
</dbReference>
<keyword evidence="6" id="KW-0406">Ion transport</keyword>
<dbReference type="GO" id="GO:0006820">
    <property type="term" value="P:monoatomic anion transport"/>
    <property type="evidence" value="ECO:0007669"/>
    <property type="project" value="TreeGrafter"/>
</dbReference>
<evidence type="ECO:0000256" key="3">
    <source>
        <dbReference type="ARBA" id="ARBA00022448"/>
    </source>
</evidence>
<dbReference type="FunFam" id="2.30.30.60:FF:000003">
    <property type="entry name" value="Predicted mechanosensitive ion channel"/>
    <property type="match status" value="1"/>
</dbReference>
<dbReference type="InterPro" id="IPR016688">
    <property type="entry name" value="MscS-like_plants/fungi"/>
</dbReference>
<keyword evidence="12" id="KW-1185">Reference proteome</keyword>